<proteinExistence type="predicted"/>
<gene>
    <name evidence="1" type="ORF">RhiirA4_481261</name>
</gene>
<dbReference type="AlphaFoldDB" id="A0A2I1HJ71"/>
<protein>
    <submittedName>
        <fullName evidence="1">Uncharacterized protein</fullName>
    </submittedName>
</protein>
<evidence type="ECO:0000313" key="1">
    <source>
        <dbReference type="EMBL" id="PKY58931.1"/>
    </source>
</evidence>
<dbReference type="Proteomes" id="UP000234323">
    <property type="component" value="Unassembled WGS sequence"/>
</dbReference>
<dbReference type="VEuPathDB" id="FungiDB:RhiirA1_472212"/>
<evidence type="ECO:0000313" key="2">
    <source>
        <dbReference type="Proteomes" id="UP000234323"/>
    </source>
</evidence>
<reference evidence="1 2" key="1">
    <citation type="submission" date="2015-10" db="EMBL/GenBank/DDBJ databases">
        <title>Genome analyses suggest a sexual origin of heterokaryosis in a supposedly ancient asexual fungus.</title>
        <authorList>
            <person name="Ropars J."/>
            <person name="Sedzielewska K."/>
            <person name="Noel J."/>
            <person name="Charron P."/>
            <person name="Farinelli L."/>
            <person name="Marton T."/>
            <person name="Kruger M."/>
            <person name="Pelin A."/>
            <person name="Brachmann A."/>
            <person name="Corradi N."/>
        </authorList>
    </citation>
    <scope>NUCLEOTIDE SEQUENCE [LARGE SCALE GENOMIC DNA]</scope>
    <source>
        <strain evidence="1 2">A4</strain>
    </source>
</reference>
<name>A0A2I1HJ71_9GLOM</name>
<dbReference type="VEuPathDB" id="FungiDB:FUN_020625"/>
<accession>A0A2I1HJ71</accession>
<sequence length="57" mass="6216">MVGLEFDIRNPSAGDKMIAGPDFDIHNPSADQMMVGLGLDIHNPSVEVVYETGREDN</sequence>
<dbReference type="EMBL" id="LLXI01003264">
    <property type="protein sequence ID" value="PKY58931.1"/>
    <property type="molecule type" value="Genomic_DNA"/>
</dbReference>
<keyword evidence="2" id="KW-1185">Reference proteome</keyword>
<organism evidence="1 2">
    <name type="scientific">Rhizophagus irregularis</name>
    <dbReference type="NCBI Taxonomy" id="588596"/>
    <lineage>
        <taxon>Eukaryota</taxon>
        <taxon>Fungi</taxon>
        <taxon>Fungi incertae sedis</taxon>
        <taxon>Mucoromycota</taxon>
        <taxon>Glomeromycotina</taxon>
        <taxon>Glomeromycetes</taxon>
        <taxon>Glomerales</taxon>
        <taxon>Glomeraceae</taxon>
        <taxon>Rhizophagus</taxon>
    </lineage>
</organism>
<comment type="caution">
    <text evidence="1">The sequence shown here is derived from an EMBL/GenBank/DDBJ whole genome shotgun (WGS) entry which is preliminary data.</text>
</comment>